<name>A0A5C3Q1U8_9AGAR</name>
<dbReference type="SUPFAM" id="SSF50685">
    <property type="entry name" value="Barwin-like endoglucanases"/>
    <property type="match status" value="1"/>
</dbReference>
<dbReference type="PANTHER" id="PTHR31836">
    <property type="match status" value="1"/>
</dbReference>
<dbReference type="AlphaFoldDB" id="A0A5C3Q1U8"/>
<dbReference type="EMBL" id="ML178870">
    <property type="protein sequence ID" value="TFK95942.1"/>
    <property type="molecule type" value="Genomic_DNA"/>
</dbReference>
<dbReference type="GO" id="GO:0050832">
    <property type="term" value="P:defense response to fungus"/>
    <property type="evidence" value="ECO:0007669"/>
    <property type="project" value="InterPro"/>
</dbReference>
<dbReference type="InterPro" id="IPR051477">
    <property type="entry name" value="Expansin_CellWall"/>
</dbReference>
<sequence>MKFSTSVIALGAAAAVSGAAVQLAKRFVGDGTWYNVSVGYGACGTLQGDHEYVVAVSDRRYEETKVDGNPNNNKICGRLISIDGESANGPVTARVVDRCGGCKYDDIDMSPALFQHVVGDLGLGRRQINWHFI</sequence>
<dbReference type="GO" id="GO:0042742">
    <property type="term" value="P:defense response to bacterium"/>
    <property type="evidence" value="ECO:0007669"/>
    <property type="project" value="InterPro"/>
</dbReference>
<proteinExistence type="predicted"/>
<reference evidence="4 5" key="1">
    <citation type="journal article" date="2019" name="Nat. Ecol. Evol.">
        <title>Megaphylogeny resolves global patterns of mushroom evolution.</title>
        <authorList>
            <person name="Varga T."/>
            <person name="Krizsan K."/>
            <person name="Foldi C."/>
            <person name="Dima B."/>
            <person name="Sanchez-Garcia M."/>
            <person name="Sanchez-Ramirez S."/>
            <person name="Szollosi G.J."/>
            <person name="Szarkandi J.G."/>
            <person name="Papp V."/>
            <person name="Albert L."/>
            <person name="Andreopoulos W."/>
            <person name="Angelini C."/>
            <person name="Antonin V."/>
            <person name="Barry K.W."/>
            <person name="Bougher N.L."/>
            <person name="Buchanan P."/>
            <person name="Buyck B."/>
            <person name="Bense V."/>
            <person name="Catcheside P."/>
            <person name="Chovatia M."/>
            <person name="Cooper J."/>
            <person name="Damon W."/>
            <person name="Desjardin D."/>
            <person name="Finy P."/>
            <person name="Geml J."/>
            <person name="Haridas S."/>
            <person name="Hughes K."/>
            <person name="Justo A."/>
            <person name="Karasinski D."/>
            <person name="Kautmanova I."/>
            <person name="Kiss B."/>
            <person name="Kocsube S."/>
            <person name="Kotiranta H."/>
            <person name="LaButti K.M."/>
            <person name="Lechner B.E."/>
            <person name="Liimatainen K."/>
            <person name="Lipzen A."/>
            <person name="Lukacs Z."/>
            <person name="Mihaltcheva S."/>
            <person name="Morgado L.N."/>
            <person name="Niskanen T."/>
            <person name="Noordeloos M.E."/>
            <person name="Ohm R.A."/>
            <person name="Ortiz-Santana B."/>
            <person name="Ovrebo C."/>
            <person name="Racz N."/>
            <person name="Riley R."/>
            <person name="Savchenko A."/>
            <person name="Shiryaev A."/>
            <person name="Soop K."/>
            <person name="Spirin V."/>
            <person name="Szebenyi C."/>
            <person name="Tomsovsky M."/>
            <person name="Tulloss R.E."/>
            <person name="Uehling J."/>
            <person name="Grigoriev I.V."/>
            <person name="Vagvolgyi C."/>
            <person name="Papp T."/>
            <person name="Martin F.M."/>
            <person name="Miettinen O."/>
            <person name="Hibbett D.S."/>
            <person name="Nagy L.G."/>
        </authorList>
    </citation>
    <scope>NUCLEOTIDE SEQUENCE [LARGE SCALE GENOMIC DNA]</scope>
    <source>
        <strain evidence="4 5">CBS 309.79</strain>
    </source>
</reference>
<dbReference type="OrthoDB" id="406505at2759"/>
<protein>
    <submittedName>
        <fullName evidence="4">RlpA-like double-psi beta-barrel-protein domain-containing protein-containing protein</fullName>
    </submittedName>
</protein>
<dbReference type="Proteomes" id="UP000305067">
    <property type="component" value="Unassembled WGS sequence"/>
</dbReference>
<evidence type="ECO:0000256" key="2">
    <source>
        <dbReference type="SAM" id="SignalP"/>
    </source>
</evidence>
<dbReference type="STRING" id="1884261.A0A5C3Q1U8"/>
<feature type="signal peptide" evidence="2">
    <location>
        <begin position="1"/>
        <end position="18"/>
    </location>
</feature>
<evidence type="ECO:0000256" key="1">
    <source>
        <dbReference type="ARBA" id="ARBA00022729"/>
    </source>
</evidence>
<dbReference type="InterPro" id="IPR036908">
    <property type="entry name" value="RlpA-like_sf"/>
</dbReference>
<keyword evidence="5" id="KW-1185">Reference proteome</keyword>
<dbReference type="PANTHER" id="PTHR31836:SF25">
    <property type="entry name" value="RLPA-LIKE PROTEIN DOUBLE-PSI BETA-BARREL DOMAIN-CONTAINING PROTEIN"/>
    <property type="match status" value="1"/>
</dbReference>
<dbReference type="CDD" id="cd22191">
    <property type="entry name" value="DPBB_RlpA_EXP_N-like"/>
    <property type="match status" value="1"/>
</dbReference>
<dbReference type="Pfam" id="PF00967">
    <property type="entry name" value="Barwin"/>
    <property type="match status" value="1"/>
</dbReference>
<keyword evidence="1 2" id="KW-0732">Signal</keyword>
<dbReference type="InterPro" id="IPR001153">
    <property type="entry name" value="Barwin_dom"/>
</dbReference>
<feature type="chain" id="PRO_5022670409" evidence="2">
    <location>
        <begin position="19"/>
        <end position="133"/>
    </location>
</feature>
<gene>
    <name evidence="4" type="ORF">BDV98DRAFT_344385</name>
</gene>
<evidence type="ECO:0000259" key="3">
    <source>
        <dbReference type="Pfam" id="PF00967"/>
    </source>
</evidence>
<organism evidence="4 5">
    <name type="scientific">Pterulicium gracile</name>
    <dbReference type="NCBI Taxonomy" id="1884261"/>
    <lineage>
        <taxon>Eukaryota</taxon>
        <taxon>Fungi</taxon>
        <taxon>Dikarya</taxon>
        <taxon>Basidiomycota</taxon>
        <taxon>Agaricomycotina</taxon>
        <taxon>Agaricomycetes</taxon>
        <taxon>Agaricomycetidae</taxon>
        <taxon>Agaricales</taxon>
        <taxon>Pleurotineae</taxon>
        <taxon>Pterulaceae</taxon>
        <taxon>Pterulicium</taxon>
    </lineage>
</organism>
<evidence type="ECO:0000313" key="5">
    <source>
        <dbReference type="Proteomes" id="UP000305067"/>
    </source>
</evidence>
<dbReference type="Gene3D" id="2.40.40.10">
    <property type="entry name" value="RlpA-like domain"/>
    <property type="match status" value="1"/>
</dbReference>
<evidence type="ECO:0000313" key="4">
    <source>
        <dbReference type="EMBL" id="TFK95942.1"/>
    </source>
</evidence>
<feature type="domain" description="Barwin" evidence="3">
    <location>
        <begin position="36"/>
        <end position="127"/>
    </location>
</feature>
<accession>A0A5C3Q1U8</accession>